<accession>A0A2I1HMK1</accession>
<dbReference type="AlphaFoldDB" id="A0A2I1HMK1"/>
<feature type="region of interest" description="Disordered" evidence="1">
    <location>
        <begin position="177"/>
        <end position="196"/>
    </location>
</feature>
<comment type="caution">
    <text evidence="2">The sequence shown here is derived from an EMBL/GenBank/DDBJ whole genome shotgun (WGS) entry which is preliminary data.</text>
</comment>
<gene>
    <name evidence="2" type="ORF">RhiirA4_517272</name>
</gene>
<feature type="compositionally biased region" description="Polar residues" evidence="1">
    <location>
        <begin position="185"/>
        <end position="196"/>
    </location>
</feature>
<proteinExistence type="predicted"/>
<evidence type="ECO:0000313" key="3">
    <source>
        <dbReference type="Proteomes" id="UP000234323"/>
    </source>
</evidence>
<name>A0A2I1HMK1_9GLOM</name>
<dbReference type="EMBL" id="LLXI01003965">
    <property type="protein sequence ID" value="PKY60097.1"/>
    <property type="molecule type" value="Genomic_DNA"/>
</dbReference>
<dbReference type="Proteomes" id="UP000234323">
    <property type="component" value="Unassembled WGS sequence"/>
</dbReference>
<organism evidence="2 3">
    <name type="scientific">Rhizophagus irregularis</name>
    <dbReference type="NCBI Taxonomy" id="588596"/>
    <lineage>
        <taxon>Eukaryota</taxon>
        <taxon>Fungi</taxon>
        <taxon>Fungi incertae sedis</taxon>
        <taxon>Mucoromycota</taxon>
        <taxon>Glomeromycotina</taxon>
        <taxon>Glomeromycetes</taxon>
        <taxon>Glomerales</taxon>
        <taxon>Glomeraceae</taxon>
        <taxon>Rhizophagus</taxon>
    </lineage>
</organism>
<keyword evidence="3" id="KW-1185">Reference proteome</keyword>
<protein>
    <submittedName>
        <fullName evidence="2">Uncharacterized protein</fullName>
    </submittedName>
</protein>
<evidence type="ECO:0000256" key="1">
    <source>
        <dbReference type="SAM" id="MobiDB-lite"/>
    </source>
</evidence>
<evidence type="ECO:0000313" key="2">
    <source>
        <dbReference type="EMBL" id="PKY60097.1"/>
    </source>
</evidence>
<reference evidence="2 3" key="1">
    <citation type="submission" date="2015-10" db="EMBL/GenBank/DDBJ databases">
        <title>Genome analyses suggest a sexual origin of heterokaryosis in a supposedly ancient asexual fungus.</title>
        <authorList>
            <person name="Ropars J."/>
            <person name="Sedzielewska K."/>
            <person name="Noel J."/>
            <person name="Charron P."/>
            <person name="Farinelli L."/>
            <person name="Marton T."/>
            <person name="Kruger M."/>
            <person name="Pelin A."/>
            <person name="Brachmann A."/>
            <person name="Corradi N."/>
        </authorList>
    </citation>
    <scope>NUCLEOTIDE SEQUENCE [LARGE SCALE GENOMIC DNA]</scope>
    <source>
        <strain evidence="2 3">A4</strain>
    </source>
</reference>
<sequence>MAFKLKCLNHILPCAEVLVAHYPSLYDPSQLPIKCPICKTVNDANSQLGHLVTTSITTWGKSLSLDKKKKHLRRAHRRRLNKDLARSRPRVHTSSNHHVILSHVTKRKYDHLNYDDPLSDVLKGRTLGFLLLQDYTRIPKKISDVSRTSKIVRKTPRREAFGMKDDQDKKLFGQYKYNRQKVKTRSTNNGKANKEY</sequence>